<accession>A0A6N6N2Y1</accession>
<evidence type="ECO:0008006" key="4">
    <source>
        <dbReference type="Google" id="ProtNLM"/>
    </source>
</evidence>
<organism evidence="2 3">
    <name type="scientific">Pseudodesulfovibrio senegalensis</name>
    <dbReference type="NCBI Taxonomy" id="1721087"/>
    <lineage>
        <taxon>Bacteria</taxon>
        <taxon>Pseudomonadati</taxon>
        <taxon>Thermodesulfobacteriota</taxon>
        <taxon>Desulfovibrionia</taxon>
        <taxon>Desulfovibrionales</taxon>
        <taxon>Desulfovibrionaceae</taxon>
    </lineage>
</organism>
<feature type="transmembrane region" description="Helical" evidence="1">
    <location>
        <begin position="74"/>
        <end position="96"/>
    </location>
</feature>
<feature type="transmembrane region" description="Helical" evidence="1">
    <location>
        <begin position="12"/>
        <end position="35"/>
    </location>
</feature>
<feature type="transmembrane region" description="Helical" evidence="1">
    <location>
        <begin position="383"/>
        <end position="400"/>
    </location>
</feature>
<feature type="transmembrane region" description="Helical" evidence="1">
    <location>
        <begin position="41"/>
        <end position="62"/>
    </location>
</feature>
<dbReference type="AlphaFoldDB" id="A0A6N6N2Y1"/>
<comment type="caution">
    <text evidence="2">The sequence shown here is derived from an EMBL/GenBank/DDBJ whole genome shotgun (WGS) entry which is preliminary data.</text>
</comment>
<reference evidence="2 3" key="1">
    <citation type="journal article" date="2017" name="Int. J. Syst. Evol. Microbiol.">
        <title>Desulfovibrio senegalensis sp. nov., a mesophilic sulfate reducer isolated from marine sediment.</title>
        <authorList>
            <person name="Thioye A."/>
            <person name="Gam Z.B.A."/>
            <person name="Mbengue M."/>
            <person name="Cayol J.L."/>
            <person name="Joseph-Bartoli M."/>
            <person name="Toure-Kane C."/>
            <person name="Labat M."/>
        </authorList>
    </citation>
    <scope>NUCLEOTIDE SEQUENCE [LARGE SCALE GENOMIC DNA]</scope>
    <source>
        <strain evidence="2 3">DSM 101509</strain>
    </source>
</reference>
<feature type="transmembrane region" description="Helical" evidence="1">
    <location>
        <begin position="204"/>
        <end position="228"/>
    </location>
</feature>
<feature type="transmembrane region" description="Helical" evidence="1">
    <location>
        <begin position="116"/>
        <end position="134"/>
    </location>
</feature>
<evidence type="ECO:0000256" key="1">
    <source>
        <dbReference type="SAM" id="Phobius"/>
    </source>
</evidence>
<dbReference type="Proteomes" id="UP000438699">
    <property type="component" value="Unassembled WGS sequence"/>
</dbReference>
<evidence type="ECO:0000313" key="2">
    <source>
        <dbReference type="EMBL" id="KAB1441735.1"/>
    </source>
</evidence>
<feature type="transmembrane region" description="Helical" evidence="1">
    <location>
        <begin position="240"/>
        <end position="263"/>
    </location>
</feature>
<dbReference type="EMBL" id="WAIE01000003">
    <property type="protein sequence ID" value="KAB1441735.1"/>
    <property type="molecule type" value="Genomic_DNA"/>
</dbReference>
<protein>
    <recommendedName>
        <fullName evidence="4">Oligosaccharide repeat unit polymerase</fullName>
    </recommendedName>
</protein>
<proteinExistence type="predicted"/>
<gene>
    <name evidence="2" type="ORF">F8A88_09070</name>
</gene>
<dbReference type="RefSeq" id="WP_151150827.1">
    <property type="nucleotide sequence ID" value="NZ_WAIE01000003.1"/>
</dbReference>
<sequence>MVHSASHNSRQSCAVIAPALGFLAGPLLYAALFMAGQAAQYAGVGLRLWLAFCGVAVVMLLLETGDARPRTTGRTIFGGIGAALFCGAVALLLLHGRGALAAHPAVVRALPLLTEISPLIFGLLALACAWTWGLPHRDTLQRLGGWLGLLVVCDTLRMLAFSQPQRLLGDHDTLATLLLIAMSASLRPRRNDDTDQKATRWHRFWILAGLAATLSRTGLITAAWTHLFFGRGSAWKRLPYSLLCLALCLGGFLLQVGMGSANAQYLEYWLWFEGAQLLLTHPQSLYTGFPLSAPLAIVPPLGLMGVWQSIADTSPLQGLMVAQLHPFWLRVTMGWGMLFPCGMTLGLAGLLLFRPSRMGATLAAVIIAQGISTNLFFSPGPAVLLWLALFTAFAPQATATQNGPPRA</sequence>
<keyword evidence="1" id="KW-0812">Transmembrane</keyword>
<feature type="transmembrane region" description="Helical" evidence="1">
    <location>
        <begin position="284"/>
        <end position="307"/>
    </location>
</feature>
<evidence type="ECO:0000313" key="3">
    <source>
        <dbReference type="Proteomes" id="UP000438699"/>
    </source>
</evidence>
<keyword evidence="3" id="KW-1185">Reference proteome</keyword>
<keyword evidence="1" id="KW-1133">Transmembrane helix</keyword>
<feature type="transmembrane region" description="Helical" evidence="1">
    <location>
        <begin position="327"/>
        <end position="353"/>
    </location>
</feature>
<name>A0A6N6N2Y1_9BACT</name>
<dbReference type="OrthoDB" id="5458508at2"/>
<keyword evidence="1" id="KW-0472">Membrane</keyword>